<gene>
    <name evidence="1" type="ORF">Apa02nite_061720</name>
</gene>
<evidence type="ECO:0000313" key="2">
    <source>
        <dbReference type="Proteomes" id="UP000624709"/>
    </source>
</evidence>
<comment type="caution">
    <text evidence="1">The sequence shown here is derived from an EMBL/GenBank/DDBJ whole genome shotgun (WGS) entry which is preliminary data.</text>
</comment>
<organism evidence="1 2">
    <name type="scientific">Actinoplanes palleronii</name>
    <dbReference type="NCBI Taxonomy" id="113570"/>
    <lineage>
        <taxon>Bacteria</taxon>
        <taxon>Bacillati</taxon>
        <taxon>Actinomycetota</taxon>
        <taxon>Actinomycetes</taxon>
        <taxon>Micromonosporales</taxon>
        <taxon>Micromonosporaceae</taxon>
        <taxon>Actinoplanes</taxon>
    </lineage>
</organism>
<proteinExistence type="predicted"/>
<dbReference type="EMBL" id="BOMS01000095">
    <property type="protein sequence ID" value="GIE70064.1"/>
    <property type="molecule type" value="Genomic_DNA"/>
</dbReference>
<protein>
    <submittedName>
        <fullName evidence="1">Uncharacterized protein</fullName>
    </submittedName>
</protein>
<reference evidence="1 2" key="1">
    <citation type="submission" date="2021-01" db="EMBL/GenBank/DDBJ databases">
        <title>Whole genome shotgun sequence of Actinoplanes palleronii NBRC 14916.</title>
        <authorList>
            <person name="Komaki H."/>
            <person name="Tamura T."/>
        </authorList>
    </citation>
    <scope>NUCLEOTIDE SEQUENCE [LARGE SCALE GENOMIC DNA]</scope>
    <source>
        <strain evidence="1 2">NBRC 14916</strain>
    </source>
</reference>
<accession>A0ABQ4BHD7</accession>
<sequence>MRGWVSGVCRGCGDTSGNQPTGSEWQRGGFGWCWRFLGFAEAVVSASRAGLNAA</sequence>
<evidence type="ECO:0000313" key="1">
    <source>
        <dbReference type="EMBL" id="GIE70064.1"/>
    </source>
</evidence>
<name>A0ABQ4BHD7_9ACTN</name>
<keyword evidence="2" id="KW-1185">Reference proteome</keyword>
<dbReference type="Proteomes" id="UP000624709">
    <property type="component" value="Unassembled WGS sequence"/>
</dbReference>